<dbReference type="InterPro" id="IPR003749">
    <property type="entry name" value="ThiS/MoaD-like"/>
</dbReference>
<keyword evidence="2" id="KW-0547">Nucleotide-binding</keyword>
<dbReference type="UniPathway" id="UPA00344"/>
<dbReference type="GO" id="GO:0000166">
    <property type="term" value="F:nucleotide binding"/>
    <property type="evidence" value="ECO:0007669"/>
    <property type="project" value="UniProtKB-KW"/>
</dbReference>
<dbReference type="EMBL" id="NOII01000034">
    <property type="protein sequence ID" value="OYD56187.1"/>
    <property type="molecule type" value="Genomic_DNA"/>
</dbReference>
<evidence type="ECO:0000256" key="12">
    <source>
        <dbReference type="ARBA" id="ARBA00078992"/>
    </source>
</evidence>
<evidence type="ECO:0000256" key="4">
    <source>
        <dbReference type="ARBA" id="ARBA00024200"/>
    </source>
</evidence>
<comment type="similarity">
    <text evidence="4">Belongs to the MoaD family.</text>
</comment>
<dbReference type="InterPro" id="IPR016155">
    <property type="entry name" value="Mopterin_synth/thiamin_S_b"/>
</dbReference>
<evidence type="ECO:0000256" key="5">
    <source>
        <dbReference type="ARBA" id="ARBA00024247"/>
    </source>
</evidence>
<dbReference type="Gene3D" id="3.10.20.30">
    <property type="match status" value="1"/>
</dbReference>
<evidence type="ECO:0000256" key="10">
    <source>
        <dbReference type="ARBA" id="ARBA00077809"/>
    </source>
</evidence>
<dbReference type="Proteomes" id="UP000215059">
    <property type="component" value="Unassembled WGS sequence"/>
</dbReference>
<evidence type="ECO:0000256" key="2">
    <source>
        <dbReference type="ARBA" id="ARBA00022741"/>
    </source>
</evidence>
<name>A0A235F5I5_9BACL</name>
<dbReference type="Pfam" id="PF02597">
    <property type="entry name" value="ThiS"/>
    <property type="match status" value="1"/>
</dbReference>
<sequence>MIKVLCFAHIKELTGSDELLLENEELTVQDFLQDMHDRYGINKDCMVAVNEEYAEPGDVMKSGDTVALIPPVSGG</sequence>
<comment type="caution">
    <text evidence="13">The sequence shown here is derived from an EMBL/GenBank/DDBJ whole genome shotgun (WGS) entry which is preliminary data.</text>
</comment>
<accession>A0A235F5I5</accession>
<reference evidence="13 14" key="1">
    <citation type="submission" date="2017-07" db="EMBL/GenBank/DDBJ databases">
        <title>Fictibacillus sp. nov. GDSW-R2A3 Genome sequencing and assembly.</title>
        <authorList>
            <person name="Mayilraj S."/>
        </authorList>
    </citation>
    <scope>NUCLEOTIDE SEQUENCE [LARGE SCALE GENOMIC DNA]</scope>
    <source>
        <strain evidence="13 14">GDSW-R2A3</strain>
    </source>
</reference>
<dbReference type="FunFam" id="3.10.20.30:FF:000010">
    <property type="entry name" value="Molybdopterin synthase sulfur carrier subunit"/>
    <property type="match status" value="1"/>
</dbReference>
<evidence type="ECO:0000256" key="3">
    <source>
        <dbReference type="ARBA" id="ARBA00023150"/>
    </source>
</evidence>
<organism evidence="13 14">
    <name type="scientific">Fictibacillus aquaticus</name>
    <dbReference type="NCBI Taxonomy" id="2021314"/>
    <lineage>
        <taxon>Bacteria</taxon>
        <taxon>Bacillati</taxon>
        <taxon>Bacillota</taxon>
        <taxon>Bacilli</taxon>
        <taxon>Bacillales</taxon>
        <taxon>Fictibacillaceae</taxon>
        <taxon>Fictibacillus</taxon>
    </lineage>
</organism>
<proteinExistence type="inferred from homology"/>
<gene>
    <name evidence="13" type="ORF">CGZ90_18820</name>
</gene>
<dbReference type="OrthoDB" id="9801945at2"/>
<dbReference type="GO" id="GO:0006777">
    <property type="term" value="P:Mo-molybdopterin cofactor biosynthetic process"/>
    <property type="evidence" value="ECO:0007669"/>
    <property type="project" value="UniProtKB-KW"/>
</dbReference>
<protein>
    <recommendedName>
        <fullName evidence="5">Molybdopterin synthase sulfur carrier subunit</fullName>
    </recommendedName>
    <alternativeName>
        <fullName evidence="11">MPT synthase subunit 1</fullName>
    </alternativeName>
    <alternativeName>
        <fullName evidence="8">Molybdenum cofactor biosynthesis protein D</fullName>
    </alternativeName>
    <alternativeName>
        <fullName evidence="10">Molybdopterin-converting factor small subunit</fullName>
    </alternativeName>
    <alternativeName>
        <fullName evidence="9">Molybdopterin-converting factor subunit 1</fullName>
    </alternativeName>
    <alternativeName>
        <fullName evidence="12">Sulfur carrier protein MoaD</fullName>
    </alternativeName>
</protein>
<evidence type="ECO:0000256" key="7">
    <source>
        <dbReference type="ARBA" id="ARBA00063099"/>
    </source>
</evidence>
<keyword evidence="3" id="KW-0501">Molybdenum cofactor biosynthesis</keyword>
<keyword evidence="14" id="KW-1185">Reference proteome</keyword>
<evidence type="ECO:0000256" key="11">
    <source>
        <dbReference type="ARBA" id="ARBA00078020"/>
    </source>
</evidence>
<dbReference type="PANTHER" id="PTHR33359:SF1">
    <property type="entry name" value="MOLYBDOPTERIN SYNTHASE SULFUR CARRIER SUBUNIT"/>
    <property type="match status" value="1"/>
</dbReference>
<dbReference type="InterPro" id="IPR044672">
    <property type="entry name" value="MOCS2A"/>
</dbReference>
<evidence type="ECO:0000256" key="6">
    <source>
        <dbReference type="ARBA" id="ARBA00054425"/>
    </source>
</evidence>
<evidence type="ECO:0000256" key="1">
    <source>
        <dbReference type="ARBA" id="ARBA00005046"/>
    </source>
</evidence>
<comment type="function">
    <text evidence="6">Involved in sulfur transfer in the conversion of molybdopterin precursor Z to molybdopterin.</text>
</comment>
<dbReference type="SUPFAM" id="SSF54285">
    <property type="entry name" value="MoaD/ThiS"/>
    <property type="match status" value="1"/>
</dbReference>
<dbReference type="PANTHER" id="PTHR33359">
    <property type="entry name" value="MOLYBDOPTERIN SYNTHASE SULFUR CARRIER SUBUNIT"/>
    <property type="match status" value="1"/>
</dbReference>
<comment type="pathway">
    <text evidence="1">Cofactor biosynthesis; molybdopterin biosynthesis.</text>
</comment>
<evidence type="ECO:0000256" key="9">
    <source>
        <dbReference type="ARBA" id="ARBA00076711"/>
    </source>
</evidence>
<comment type="subunit">
    <text evidence="7">Heterotetramer of 2 MoaD subunits and 2 MoaE subunits. Forms a stable heterotetrameric complex of 2 MoaD and 2 MoeB during adenylation of MoaD by MoeB. During catalysis MoaD shuttles between the two heterotetrameric complexes.</text>
</comment>
<dbReference type="InterPro" id="IPR012675">
    <property type="entry name" value="Beta-grasp_dom_sf"/>
</dbReference>
<evidence type="ECO:0000313" key="13">
    <source>
        <dbReference type="EMBL" id="OYD56187.1"/>
    </source>
</evidence>
<dbReference type="AlphaFoldDB" id="A0A235F5I5"/>
<evidence type="ECO:0000313" key="14">
    <source>
        <dbReference type="Proteomes" id="UP000215059"/>
    </source>
</evidence>
<dbReference type="RefSeq" id="WP_094254053.1">
    <property type="nucleotide sequence ID" value="NZ_JBHLXL010000001.1"/>
</dbReference>
<dbReference type="GO" id="GO:1990133">
    <property type="term" value="C:molybdopterin adenylyltransferase complex"/>
    <property type="evidence" value="ECO:0007669"/>
    <property type="project" value="TreeGrafter"/>
</dbReference>
<evidence type="ECO:0000256" key="8">
    <source>
        <dbReference type="ARBA" id="ARBA00075076"/>
    </source>
</evidence>
<dbReference type="CDD" id="cd00754">
    <property type="entry name" value="Ubl_MoaD"/>
    <property type="match status" value="1"/>
</dbReference>